<dbReference type="Gene3D" id="3.40.50.200">
    <property type="entry name" value="Peptidase S8/S53 domain"/>
    <property type="match status" value="1"/>
</dbReference>
<organism evidence="7 8">
    <name type="scientific">Stegodyphus mimosarum</name>
    <name type="common">African social velvet spider</name>
    <dbReference type="NCBI Taxonomy" id="407821"/>
    <lineage>
        <taxon>Eukaryota</taxon>
        <taxon>Metazoa</taxon>
        <taxon>Ecdysozoa</taxon>
        <taxon>Arthropoda</taxon>
        <taxon>Chelicerata</taxon>
        <taxon>Arachnida</taxon>
        <taxon>Araneae</taxon>
        <taxon>Araneomorphae</taxon>
        <taxon>Entelegynae</taxon>
        <taxon>Eresoidea</taxon>
        <taxon>Eresidae</taxon>
        <taxon>Stegodyphus</taxon>
    </lineage>
</organism>
<evidence type="ECO:0000256" key="2">
    <source>
        <dbReference type="ARBA" id="ARBA00022801"/>
    </source>
</evidence>
<dbReference type="STRING" id="407821.A0A087TCA9"/>
<evidence type="ECO:0000256" key="3">
    <source>
        <dbReference type="ARBA" id="ARBA00022825"/>
    </source>
</evidence>
<accession>A0A087TCA9</accession>
<evidence type="ECO:0000313" key="7">
    <source>
        <dbReference type="EMBL" id="KFM62748.1"/>
    </source>
</evidence>
<gene>
    <name evidence="7" type="ORF">X975_26577</name>
</gene>
<dbReference type="GO" id="GO:0004252">
    <property type="term" value="F:serine-type endopeptidase activity"/>
    <property type="evidence" value="ECO:0007669"/>
    <property type="project" value="InterPro"/>
</dbReference>
<dbReference type="PROSITE" id="PS51892">
    <property type="entry name" value="SUBTILASE"/>
    <property type="match status" value="1"/>
</dbReference>
<evidence type="ECO:0000313" key="8">
    <source>
        <dbReference type="Proteomes" id="UP000054359"/>
    </source>
</evidence>
<dbReference type="GO" id="GO:0000139">
    <property type="term" value="C:Golgi membrane"/>
    <property type="evidence" value="ECO:0007669"/>
    <property type="project" value="TreeGrafter"/>
</dbReference>
<keyword evidence="2" id="KW-0378">Hydrolase</keyword>
<keyword evidence="8" id="KW-1185">Reference proteome</keyword>
<reference evidence="7 8" key="1">
    <citation type="submission" date="2013-11" db="EMBL/GenBank/DDBJ databases">
        <title>Genome sequencing of Stegodyphus mimosarum.</title>
        <authorList>
            <person name="Bechsgaard J."/>
        </authorList>
    </citation>
    <scope>NUCLEOTIDE SEQUENCE [LARGE SCALE GENOMIC DNA]</scope>
</reference>
<comment type="similarity">
    <text evidence="5">Belongs to the peptidase S8 family.</text>
</comment>
<keyword evidence="3" id="KW-0720">Serine protease</keyword>
<feature type="domain" description="Peptidase S8/S53" evidence="6">
    <location>
        <begin position="1"/>
        <end position="55"/>
    </location>
</feature>
<dbReference type="PANTHER" id="PTHR42884:SF23">
    <property type="entry name" value="FURIN-LIKE PROTEASE 2"/>
    <property type="match status" value="1"/>
</dbReference>
<dbReference type="GO" id="GO:0005802">
    <property type="term" value="C:trans-Golgi network"/>
    <property type="evidence" value="ECO:0007669"/>
    <property type="project" value="TreeGrafter"/>
</dbReference>
<dbReference type="EMBL" id="KK114564">
    <property type="protein sequence ID" value="KFM62748.1"/>
    <property type="molecule type" value="Genomic_DNA"/>
</dbReference>
<proteinExistence type="inferred from homology"/>
<dbReference type="OMA" id="IWTSEVA"/>
<dbReference type="GO" id="GO:0016485">
    <property type="term" value="P:protein processing"/>
    <property type="evidence" value="ECO:0007669"/>
    <property type="project" value="TreeGrafter"/>
</dbReference>
<name>A0A087TCA9_STEMI</name>
<dbReference type="InterPro" id="IPR000209">
    <property type="entry name" value="Peptidase_S8/S53_dom"/>
</dbReference>
<evidence type="ECO:0000256" key="5">
    <source>
        <dbReference type="PROSITE-ProRule" id="PRU01240"/>
    </source>
</evidence>
<evidence type="ECO:0000259" key="6">
    <source>
        <dbReference type="Pfam" id="PF00082"/>
    </source>
</evidence>
<dbReference type="OrthoDB" id="300641at2759"/>
<keyword evidence="4" id="KW-1015">Disulfide bond</keyword>
<sequence>MAAGVIALVLQANPNLSWRDIQHIIVETARLPALREDGWMINAAKKHFHLKVGFGILDAGKMVKAANEWQPVKPLHIWASPAYT</sequence>
<protein>
    <submittedName>
        <fullName evidence="7">Furin-like protease 2</fullName>
    </submittedName>
</protein>
<dbReference type="Proteomes" id="UP000054359">
    <property type="component" value="Unassembled WGS sequence"/>
</dbReference>
<dbReference type="InterPro" id="IPR036852">
    <property type="entry name" value="Peptidase_S8/S53_dom_sf"/>
</dbReference>
<keyword evidence="1 7" id="KW-0645">Protease</keyword>
<dbReference type="AlphaFoldDB" id="A0A087TCA9"/>
<evidence type="ECO:0000256" key="1">
    <source>
        <dbReference type="ARBA" id="ARBA00022670"/>
    </source>
</evidence>
<dbReference type="PANTHER" id="PTHR42884">
    <property type="entry name" value="PROPROTEIN CONVERTASE SUBTILISIN/KEXIN-RELATED"/>
    <property type="match status" value="1"/>
</dbReference>
<evidence type="ECO:0000256" key="4">
    <source>
        <dbReference type="ARBA" id="ARBA00023157"/>
    </source>
</evidence>
<comment type="caution">
    <text evidence="5">Lacks conserved residue(s) required for the propagation of feature annotation.</text>
</comment>
<feature type="non-terminal residue" evidence="7">
    <location>
        <position position="84"/>
    </location>
</feature>
<dbReference type="Pfam" id="PF00082">
    <property type="entry name" value="Peptidase_S8"/>
    <property type="match status" value="1"/>
</dbReference>
<dbReference type="SUPFAM" id="SSF52743">
    <property type="entry name" value="Subtilisin-like"/>
    <property type="match status" value="1"/>
</dbReference>